<evidence type="ECO:0000259" key="1">
    <source>
        <dbReference type="Pfam" id="PF11716"/>
    </source>
</evidence>
<dbReference type="SUPFAM" id="SSF109854">
    <property type="entry name" value="DinB/YfiT-like putative metalloenzymes"/>
    <property type="match status" value="1"/>
</dbReference>
<protein>
    <recommendedName>
        <fullName evidence="1">Mycothiol-dependent maleylpyruvate isomerase metal-binding domain-containing protein</fullName>
    </recommendedName>
</protein>
<proteinExistence type="predicted"/>
<feature type="domain" description="Mycothiol-dependent maleylpyruvate isomerase metal-binding" evidence="1">
    <location>
        <begin position="9"/>
        <end position="142"/>
    </location>
</feature>
<evidence type="ECO:0000313" key="3">
    <source>
        <dbReference type="Proteomes" id="UP001499841"/>
    </source>
</evidence>
<accession>A0ABP8EV08</accession>
<dbReference type="NCBIfam" id="TIGR03083">
    <property type="entry name" value="maleylpyruvate isomerase family mycothiol-dependent enzyme"/>
    <property type="match status" value="1"/>
</dbReference>
<dbReference type="Gene3D" id="1.20.120.450">
    <property type="entry name" value="dinb family like domain"/>
    <property type="match status" value="1"/>
</dbReference>
<dbReference type="EMBL" id="BAABBA010000009">
    <property type="protein sequence ID" value="GAA4287820.1"/>
    <property type="molecule type" value="Genomic_DNA"/>
</dbReference>
<reference evidence="3" key="1">
    <citation type="journal article" date="2019" name="Int. J. Syst. Evol. Microbiol.">
        <title>The Global Catalogue of Microorganisms (GCM) 10K type strain sequencing project: providing services to taxonomists for standard genome sequencing and annotation.</title>
        <authorList>
            <consortium name="The Broad Institute Genomics Platform"/>
            <consortium name="The Broad Institute Genome Sequencing Center for Infectious Disease"/>
            <person name="Wu L."/>
            <person name="Ma J."/>
        </authorList>
    </citation>
    <scope>NUCLEOTIDE SEQUENCE [LARGE SCALE GENOMIC DNA]</scope>
    <source>
        <strain evidence="3">JCM 17459</strain>
    </source>
</reference>
<name>A0ABP8EV08_9MICO</name>
<dbReference type="Pfam" id="PF11716">
    <property type="entry name" value="MDMPI_N"/>
    <property type="match status" value="1"/>
</dbReference>
<dbReference type="InterPro" id="IPR034660">
    <property type="entry name" value="DinB/YfiT-like"/>
</dbReference>
<dbReference type="InterPro" id="IPR024344">
    <property type="entry name" value="MDMPI_metal-binding"/>
</dbReference>
<comment type="caution">
    <text evidence="2">The sequence shown here is derived from an EMBL/GenBank/DDBJ whole genome shotgun (WGS) entry which is preliminary data.</text>
</comment>
<sequence length="254" mass="26477">MNDDAASLIGRDWASFLDLLDGAGWETPTRLQGWTVEDLARHVHWGMTLEADALELLAARSAGEAVGPAGEAVRTARGDPLEAPREQIVAALRGARGRLLRALAAAPSDPAALVPMPYGDLPLAFAVQIFVMEAAVHRSDLAHAVGADDRLGPGTHAPAAAVLQAFWPVLAADATAVPPTGTGFLLRGTSVVVEAEYDGVAWAAPTGPHAVVISGEDDEVLLAGYGRVPVEAARVRIDGDVALARRLKEYVPGP</sequence>
<dbReference type="Proteomes" id="UP001499841">
    <property type="component" value="Unassembled WGS sequence"/>
</dbReference>
<organism evidence="2 3">
    <name type="scientific">Georgenia daeguensis</name>
    <dbReference type="NCBI Taxonomy" id="908355"/>
    <lineage>
        <taxon>Bacteria</taxon>
        <taxon>Bacillati</taxon>
        <taxon>Actinomycetota</taxon>
        <taxon>Actinomycetes</taxon>
        <taxon>Micrococcales</taxon>
        <taxon>Bogoriellaceae</taxon>
        <taxon>Georgenia</taxon>
    </lineage>
</organism>
<keyword evidence="3" id="KW-1185">Reference proteome</keyword>
<dbReference type="InterPro" id="IPR017517">
    <property type="entry name" value="Maleyloyr_isom"/>
</dbReference>
<dbReference type="RefSeq" id="WP_345040934.1">
    <property type="nucleotide sequence ID" value="NZ_BAABBA010000009.1"/>
</dbReference>
<evidence type="ECO:0000313" key="2">
    <source>
        <dbReference type="EMBL" id="GAA4287820.1"/>
    </source>
</evidence>
<gene>
    <name evidence="2" type="ORF">GCM10022262_21790</name>
</gene>